<evidence type="ECO:0000256" key="2">
    <source>
        <dbReference type="ARBA" id="ARBA00038210"/>
    </source>
</evidence>
<feature type="repeat" description="TPR" evidence="3">
    <location>
        <begin position="217"/>
        <end position="250"/>
    </location>
</feature>
<dbReference type="InterPro" id="IPR019734">
    <property type="entry name" value="TPR_rpt"/>
</dbReference>
<feature type="repeat" description="TPR" evidence="3">
    <location>
        <begin position="183"/>
        <end position="216"/>
    </location>
</feature>
<dbReference type="EMBL" id="HBEG01047610">
    <property type="protein sequence ID" value="CAD8385302.1"/>
    <property type="molecule type" value="Transcribed_RNA"/>
</dbReference>
<comment type="similarity">
    <text evidence="2">Belongs to the APC3/CDC27 family.</text>
</comment>
<dbReference type="SMART" id="SM00028">
    <property type="entry name" value="TPR"/>
    <property type="match status" value="4"/>
</dbReference>
<organism evidence="5">
    <name type="scientific">Pyrodinium bahamense</name>
    <dbReference type="NCBI Taxonomy" id="73915"/>
    <lineage>
        <taxon>Eukaryota</taxon>
        <taxon>Sar</taxon>
        <taxon>Alveolata</taxon>
        <taxon>Dinophyceae</taxon>
        <taxon>Gonyaulacales</taxon>
        <taxon>Pyrocystaceae</taxon>
        <taxon>Pyrodinium</taxon>
    </lineage>
</organism>
<dbReference type="GO" id="GO:0016567">
    <property type="term" value="P:protein ubiquitination"/>
    <property type="evidence" value="ECO:0007669"/>
    <property type="project" value="TreeGrafter"/>
</dbReference>
<accession>A0A7S0B8Q5</accession>
<dbReference type="GO" id="GO:0031145">
    <property type="term" value="P:anaphase-promoting complex-dependent catabolic process"/>
    <property type="evidence" value="ECO:0007669"/>
    <property type="project" value="TreeGrafter"/>
</dbReference>
<dbReference type="GO" id="GO:0007091">
    <property type="term" value="P:metaphase/anaphase transition of mitotic cell cycle"/>
    <property type="evidence" value="ECO:0007669"/>
    <property type="project" value="TreeGrafter"/>
</dbReference>
<feature type="repeat" description="TPR" evidence="3">
    <location>
        <begin position="149"/>
        <end position="182"/>
    </location>
</feature>
<dbReference type="InterPro" id="IPR011990">
    <property type="entry name" value="TPR-like_helical_dom_sf"/>
</dbReference>
<dbReference type="GO" id="GO:0005680">
    <property type="term" value="C:anaphase-promoting complex"/>
    <property type="evidence" value="ECO:0007669"/>
    <property type="project" value="TreeGrafter"/>
</dbReference>
<proteinExistence type="inferred from homology"/>
<evidence type="ECO:0000313" key="5">
    <source>
        <dbReference type="EMBL" id="CAD8385302.1"/>
    </source>
</evidence>
<name>A0A7S0B8Q5_9DINO</name>
<evidence type="ECO:0000256" key="3">
    <source>
        <dbReference type="PROSITE-ProRule" id="PRU00339"/>
    </source>
</evidence>
<reference evidence="5" key="1">
    <citation type="submission" date="2021-01" db="EMBL/GenBank/DDBJ databases">
        <authorList>
            <person name="Corre E."/>
            <person name="Pelletier E."/>
            <person name="Niang G."/>
            <person name="Scheremetjew M."/>
            <person name="Finn R."/>
            <person name="Kale V."/>
            <person name="Holt S."/>
            <person name="Cochrane G."/>
            <person name="Meng A."/>
            <person name="Brown T."/>
            <person name="Cohen L."/>
        </authorList>
    </citation>
    <scope>NUCLEOTIDE SEQUENCE</scope>
    <source>
        <strain evidence="5">Pbaha01</strain>
    </source>
</reference>
<dbReference type="Pfam" id="PF13432">
    <property type="entry name" value="TPR_16"/>
    <property type="match status" value="1"/>
</dbReference>
<dbReference type="GO" id="GO:0005737">
    <property type="term" value="C:cytoplasm"/>
    <property type="evidence" value="ECO:0007669"/>
    <property type="project" value="TreeGrafter"/>
</dbReference>
<feature type="region of interest" description="Disordered" evidence="4">
    <location>
        <begin position="306"/>
        <end position="332"/>
    </location>
</feature>
<feature type="compositionally biased region" description="Pro residues" evidence="4">
    <location>
        <begin position="1"/>
        <end position="11"/>
    </location>
</feature>
<dbReference type="GO" id="GO:0051301">
    <property type="term" value="P:cell division"/>
    <property type="evidence" value="ECO:0007669"/>
    <property type="project" value="TreeGrafter"/>
</dbReference>
<dbReference type="AlphaFoldDB" id="A0A7S0B8Q5"/>
<evidence type="ECO:0008006" key="6">
    <source>
        <dbReference type="Google" id="ProtNLM"/>
    </source>
</evidence>
<dbReference type="PANTHER" id="PTHR12558">
    <property type="entry name" value="CELL DIVISION CYCLE 16,23,27"/>
    <property type="match status" value="1"/>
</dbReference>
<gene>
    <name evidence="5" type="ORF">PBAH0796_LOCUS28990</name>
</gene>
<protein>
    <recommendedName>
        <fullName evidence="6">Cdc23 domain-containing protein</fullName>
    </recommendedName>
</protein>
<dbReference type="PROSITE" id="PS50005">
    <property type="entry name" value="TPR"/>
    <property type="match status" value="3"/>
</dbReference>
<sequence length="332" mass="36688">MAAGGPPPPSPLDLGPARRQLLGANGSGPELAGRAGEGGCEATFASLLCKLGTAVHTMHRFESSQAIRLLQELPRRHYRTGYVLGLVALCHFEAAEYEKAEQLFKEVRRIEPRRVEGLEYYSSALWHLNRQLELGHLARQCLQWDRSRPQVWCVVGNCFSLQHEHETAVRFLKRAMQVDESFTYAYTLCGHEFAADDKFDKAMQMYEHALSIDPRHYNAWWGLGNIYNRQEAHENARYHFLKALDINKSNAVLRHYLGMALGSLGDGSTSLDSIDLDEDSATPSPHARRGAAATASAACTSAAAVAMGGDRRQRPRASPVPAAGCGWPGRAF</sequence>
<dbReference type="SUPFAM" id="SSF48452">
    <property type="entry name" value="TPR-like"/>
    <property type="match status" value="2"/>
</dbReference>
<evidence type="ECO:0000256" key="4">
    <source>
        <dbReference type="SAM" id="MobiDB-lite"/>
    </source>
</evidence>
<dbReference type="PANTHER" id="PTHR12558:SF13">
    <property type="entry name" value="CELL DIVISION CYCLE PROTEIN 27 HOMOLOG"/>
    <property type="match status" value="1"/>
</dbReference>
<dbReference type="Gene3D" id="1.25.40.10">
    <property type="entry name" value="Tetratricopeptide repeat domain"/>
    <property type="match status" value="2"/>
</dbReference>
<keyword evidence="1 3" id="KW-0802">TPR repeat</keyword>
<evidence type="ECO:0000256" key="1">
    <source>
        <dbReference type="ARBA" id="ARBA00022803"/>
    </source>
</evidence>
<feature type="region of interest" description="Disordered" evidence="4">
    <location>
        <begin position="1"/>
        <end position="33"/>
    </location>
</feature>